<dbReference type="WBParaSite" id="GPLIN_000876400">
    <property type="protein sequence ID" value="GPLIN_000876400"/>
    <property type="gene ID" value="GPLIN_000876400"/>
</dbReference>
<reference evidence="2" key="3">
    <citation type="submission" date="2016-06" db="UniProtKB">
        <authorList>
            <consortium name="WormBaseParasite"/>
        </authorList>
    </citation>
    <scope>IDENTIFICATION</scope>
</reference>
<organism evidence="1 2">
    <name type="scientific">Globodera pallida</name>
    <name type="common">Potato cyst nematode worm</name>
    <name type="synonym">Heterodera pallida</name>
    <dbReference type="NCBI Taxonomy" id="36090"/>
    <lineage>
        <taxon>Eukaryota</taxon>
        <taxon>Metazoa</taxon>
        <taxon>Ecdysozoa</taxon>
        <taxon>Nematoda</taxon>
        <taxon>Chromadorea</taxon>
        <taxon>Rhabditida</taxon>
        <taxon>Tylenchina</taxon>
        <taxon>Tylenchomorpha</taxon>
        <taxon>Tylenchoidea</taxon>
        <taxon>Heteroderidae</taxon>
        <taxon>Heteroderinae</taxon>
        <taxon>Globodera</taxon>
    </lineage>
</organism>
<protein>
    <submittedName>
        <fullName evidence="2">Uncharacterized protein</fullName>
    </submittedName>
</protein>
<name>A0A183C7B8_GLOPA</name>
<evidence type="ECO:0000313" key="2">
    <source>
        <dbReference type="WBParaSite" id="GPLIN_000876400"/>
    </source>
</evidence>
<accession>A0A183C7B8</accession>
<proteinExistence type="predicted"/>
<evidence type="ECO:0000313" key="1">
    <source>
        <dbReference type="Proteomes" id="UP000050741"/>
    </source>
</evidence>
<reference evidence="1" key="2">
    <citation type="submission" date="2014-05" db="EMBL/GenBank/DDBJ databases">
        <title>The genome and life-stage specific transcriptomes of Globodera pallida elucidate key aspects of plant parasitism by a cyst nematode.</title>
        <authorList>
            <person name="Cotton J.A."/>
            <person name="Lilley C.J."/>
            <person name="Jones L.M."/>
            <person name="Kikuchi T."/>
            <person name="Reid A.J."/>
            <person name="Thorpe P."/>
            <person name="Tsai I.J."/>
            <person name="Beasley H."/>
            <person name="Blok V."/>
            <person name="Cock P.J.A."/>
            <person name="Van den Akker S.E."/>
            <person name="Holroyd N."/>
            <person name="Hunt M."/>
            <person name="Mantelin S."/>
            <person name="Naghra H."/>
            <person name="Pain A."/>
            <person name="Palomares-Rius J.E."/>
            <person name="Zarowiecki M."/>
            <person name="Berriman M."/>
            <person name="Jones J.T."/>
            <person name="Urwin P.E."/>
        </authorList>
    </citation>
    <scope>NUCLEOTIDE SEQUENCE [LARGE SCALE GENOMIC DNA]</scope>
    <source>
        <strain evidence="1">Lindley</strain>
    </source>
</reference>
<reference evidence="1" key="1">
    <citation type="submission" date="2013-12" db="EMBL/GenBank/DDBJ databases">
        <authorList>
            <person name="Aslett M."/>
        </authorList>
    </citation>
    <scope>NUCLEOTIDE SEQUENCE [LARGE SCALE GENOMIC DNA]</scope>
    <source>
        <strain evidence="1">Lindley</strain>
    </source>
</reference>
<keyword evidence="1" id="KW-1185">Reference proteome</keyword>
<sequence>MTFRRSEFLNGMQVAKCCLCQMLIPGARRFVIQQSTGVLVSANFVATSSNSLMEQYNDKETIKDLGKIVKLIEKIPSLKKKIEQKTPAEDNFLFGKKNERKKDWKEYIRNGLHREYDDHAMRKGLESRKKRARREAFCYMRDRNTLELLRNAHNYMDELKRLNEKVNQRIFEDDELFVTVLKFVRKELLKEDEQKND</sequence>
<dbReference type="Proteomes" id="UP000050741">
    <property type="component" value="Unassembled WGS sequence"/>
</dbReference>
<dbReference type="AlphaFoldDB" id="A0A183C7B8"/>